<evidence type="ECO:0000256" key="5">
    <source>
        <dbReference type="ARBA" id="ARBA00023014"/>
    </source>
</evidence>
<dbReference type="EMBL" id="JAHBAY010000024">
    <property type="protein sequence ID" value="MBT0774150.1"/>
    <property type="molecule type" value="Genomic_DNA"/>
</dbReference>
<dbReference type="InterPro" id="IPR023885">
    <property type="entry name" value="4Fe4S-binding_SPASM_dom"/>
</dbReference>
<accession>A0ABS5TTN1</accession>
<dbReference type="PANTHER" id="PTHR43273:SF8">
    <property type="entry name" value="RADICAL SAM DOMAIN PROTEIN"/>
    <property type="match status" value="1"/>
</dbReference>
<keyword evidence="3" id="KW-0479">Metal-binding</keyword>
<evidence type="ECO:0000256" key="4">
    <source>
        <dbReference type="ARBA" id="ARBA00023004"/>
    </source>
</evidence>
<evidence type="ECO:0000256" key="1">
    <source>
        <dbReference type="ARBA" id="ARBA00001966"/>
    </source>
</evidence>
<dbReference type="Proteomes" id="UP001197247">
    <property type="component" value="Unassembled WGS sequence"/>
</dbReference>
<evidence type="ECO:0000256" key="2">
    <source>
        <dbReference type="ARBA" id="ARBA00022691"/>
    </source>
</evidence>
<organism evidence="7 8">
    <name type="scientific">Kineosporia corallincola</name>
    <dbReference type="NCBI Taxonomy" id="2835133"/>
    <lineage>
        <taxon>Bacteria</taxon>
        <taxon>Bacillati</taxon>
        <taxon>Actinomycetota</taxon>
        <taxon>Actinomycetes</taxon>
        <taxon>Kineosporiales</taxon>
        <taxon>Kineosporiaceae</taxon>
        <taxon>Kineosporia</taxon>
    </lineage>
</organism>
<dbReference type="SUPFAM" id="SSF102114">
    <property type="entry name" value="Radical SAM enzymes"/>
    <property type="match status" value="1"/>
</dbReference>
<dbReference type="Gene3D" id="3.20.20.70">
    <property type="entry name" value="Aldolase class I"/>
    <property type="match status" value="1"/>
</dbReference>
<dbReference type="InterPro" id="IPR023867">
    <property type="entry name" value="Sulphatase_maturase_rSAM"/>
</dbReference>
<protein>
    <submittedName>
        <fullName evidence="7">Radical SAM protein</fullName>
    </submittedName>
</protein>
<dbReference type="SFLD" id="SFLDG01067">
    <property type="entry name" value="SPASM/twitch_domain_containing"/>
    <property type="match status" value="1"/>
</dbReference>
<sequence length="631" mass="69331">MSQHTDEHPGLGSLYRRLSVDDVSSAVSVIVKVRGETCDIDCLYCYEKRKAAPGGARVSPAQIRQLTELFQGRPLAIELHGGEPLTAGRDHIAAILEELGQLPQVVRVTMQTNGVQLDDEWLDLFDELCPDLQLGISLDGDARGNAWRVGYDGQPVYPRVRAALEFLARRGRQVGLIAAVTPPLLGRAEEVLDHLAAFGSVNAISFVPCFDATVVRPTATSGRRLTPSRELQSASISSDAGPAWAITHSEYADFVLAVTARWIAGGHFARIKLEPAVSTIRRLRGLDSGFCHFSNLKCDHVFTLYPNGQLGSCDELPWPKARLVQLNDRSSQGKVIAEQESSALLAEGRALMNRCSDCAYRETCGGGCIATRWRAHGTSPDASDAYCDYRMRMVDGVSALLAQPRHHEGAWCRSWRWRPRNPNRMRSIPEFLERWDADHQHHADVRLLTSGHGNINTVGLPGVHDADDLYPRHPRWREAIEDGVWPLVDVLTNRWGLITYDSCAGHQYRGLSIPTSSRRVGLLPRTEDEYARAAACLCRVASEVRGKLPAGVEVSLGRANLECETTSQKVPVLDLALTPSPEATWDTYFRNVDEATRVLGAAVTNISLESDVSCACLGHRSLIDADRAVAG</sequence>
<proteinExistence type="predicted"/>
<dbReference type="InterPro" id="IPR058240">
    <property type="entry name" value="rSAM_sf"/>
</dbReference>
<evidence type="ECO:0000313" key="7">
    <source>
        <dbReference type="EMBL" id="MBT0774150.1"/>
    </source>
</evidence>
<comment type="cofactor">
    <cofactor evidence="1">
        <name>[4Fe-4S] cluster</name>
        <dbReference type="ChEBI" id="CHEBI:49883"/>
    </cofactor>
</comment>
<keyword evidence="4" id="KW-0408">Iron</keyword>
<feature type="domain" description="Radical SAM core" evidence="6">
    <location>
        <begin position="21"/>
        <end position="237"/>
    </location>
</feature>
<name>A0ABS5TTN1_9ACTN</name>
<dbReference type="SFLD" id="SFLDG01072">
    <property type="entry name" value="dehydrogenase_like"/>
    <property type="match status" value="1"/>
</dbReference>
<dbReference type="InterPro" id="IPR007197">
    <property type="entry name" value="rSAM"/>
</dbReference>
<comment type="caution">
    <text evidence="7">The sequence shown here is derived from an EMBL/GenBank/DDBJ whole genome shotgun (WGS) entry which is preliminary data.</text>
</comment>
<dbReference type="Pfam" id="PF04055">
    <property type="entry name" value="Radical_SAM"/>
    <property type="match status" value="1"/>
</dbReference>
<dbReference type="RefSeq" id="WP_214160689.1">
    <property type="nucleotide sequence ID" value="NZ_JAHBAY010000024.1"/>
</dbReference>
<dbReference type="PANTHER" id="PTHR43273">
    <property type="entry name" value="ANAEROBIC SULFATASE-MATURATING ENZYME HOMOLOG ASLB-RELATED"/>
    <property type="match status" value="1"/>
</dbReference>
<dbReference type="SFLD" id="SFLDG01386">
    <property type="entry name" value="main_SPASM_domain-containing"/>
    <property type="match status" value="1"/>
</dbReference>
<keyword evidence="2" id="KW-0949">S-adenosyl-L-methionine</keyword>
<dbReference type="SFLD" id="SFLDS00029">
    <property type="entry name" value="Radical_SAM"/>
    <property type="match status" value="1"/>
</dbReference>
<dbReference type="PROSITE" id="PS51918">
    <property type="entry name" value="RADICAL_SAM"/>
    <property type="match status" value="1"/>
</dbReference>
<evidence type="ECO:0000259" key="6">
    <source>
        <dbReference type="PROSITE" id="PS51918"/>
    </source>
</evidence>
<dbReference type="InterPro" id="IPR013785">
    <property type="entry name" value="Aldolase_TIM"/>
</dbReference>
<reference evidence="7 8" key="1">
    <citation type="submission" date="2021-05" db="EMBL/GenBank/DDBJ databases">
        <title>Kineosporia and Streptomyces sp. nov. two new marine actinobacteria isolated from Coral.</title>
        <authorList>
            <person name="Buangrab K."/>
            <person name="Sutthacheep M."/>
            <person name="Yeemin T."/>
            <person name="Harunari E."/>
            <person name="Igarashi Y."/>
            <person name="Kanchanasin P."/>
            <person name="Tanasupawat S."/>
            <person name="Phongsopitanun W."/>
        </authorList>
    </citation>
    <scope>NUCLEOTIDE SEQUENCE [LARGE SCALE GENOMIC DNA]</scope>
    <source>
        <strain evidence="7 8">J2-2</strain>
    </source>
</reference>
<gene>
    <name evidence="7" type="ORF">KIH74_34715</name>
</gene>
<dbReference type="CDD" id="cd01335">
    <property type="entry name" value="Radical_SAM"/>
    <property type="match status" value="1"/>
</dbReference>
<evidence type="ECO:0000256" key="3">
    <source>
        <dbReference type="ARBA" id="ARBA00022723"/>
    </source>
</evidence>
<keyword evidence="8" id="KW-1185">Reference proteome</keyword>
<evidence type="ECO:0000313" key="8">
    <source>
        <dbReference type="Proteomes" id="UP001197247"/>
    </source>
</evidence>
<keyword evidence="5" id="KW-0411">Iron-sulfur</keyword>
<dbReference type="NCBIfam" id="TIGR04085">
    <property type="entry name" value="rSAM_more_4Fe4S"/>
    <property type="match status" value="1"/>
</dbReference>